<evidence type="ECO:0000313" key="1">
    <source>
        <dbReference type="EMBL" id="QHT05716.1"/>
    </source>
</evidence>
<proteinExistence type="predicted"/>
<accession>A0A6C0CLQ3</accession>
<dbReference type="Pfam" id="PF19058">
    <property type="entry name" value="DUF5754"/>
    <property type="match status" value="1"/>
</dbReference>
<reference evidence="1" key="1">
    <citation type="journal article" date="2020" name="Nature">
        <title>Giant virus diversity and host interactions through global metagenomics.</title>
        <authorList>
            <person name="Schulz F."/>
            <person name="Roux S."/>
            <person name="Paez-Espino D."/>
            <person name="Jungbluth S."/>
            <person name="Walsh D.A."/>
            <person name="Denef V.J."/>
            <person name="McMahon K.D."/>
            <person name="Konstantinidis K.T."/>
            <person name="Eloe-Fadrosh E.A."/>
            <person name="Kyrpides N.C."/>
            <person name="Woyke T."/>
        </authorList>
    </citation>
    <scope>NUCLEOTIDE SEQUENCE</scope>
    <source>
        <strain evidence="1">GVMAG-M-3300021389-45</strain>
    </source>
</reference>
<name>A0A6C0CLQ3_9ZZZZ</name>
<dbReference type="EMBL" id="MN739458">
    <property type="protein sequence ID" value="QHT05716.1"/>
    <property type="molecule type" value="Genomic_DNA"/>
</dbReference>
<sequence>MHVVLQPSPSVAHKLRVILPDKRAIDFGKKGEQHYIDHGNPKLMRAHLIRKGAIIPKELRIETDPLEIHRGMLRIKKSEKEDWENYLEEKYWERWLLWSYPTLTKSKIAMTMAQGILFMPTAESLWFCEDNLIDL</sequence>
<protein>
    <submittedName>
        <fullName evidence="1">Uncharacterized protein</fullName>
    </submittedName>
</protein>
<organism evidence="1">
    <name type="scientific">viral metagenome</name>
    <dbReference type="NCBI Taxonomy" id="1070528"/>
    <lineage>
        <taxon>unclassified sequences</taxon>
        <taxon>metagenomes</taxon>
        <taxon>organismal metagenomes</taxon>
    </lineage>
</organism>
<dbReference type="AlphaFoldDB" id="A0A6C0CLQ3"/>
<dbReference type="InterPro" id="IPR043930">
    <property type="entry name" value="DUF5754"/>
</dbReference>